<evidence type="ECO:0000313" key="18">
    <source>
        <dbReference type="Proteomes" id="UP000749559"/>
    </source>
</evidence>
<feature type="transmembrane region" description="Helical" evidence="13">
    <location>
        <begin position="1000"/>
        <end position="1022"/>
    </location>
</feature>
<dbReference type="InterPro" id="IPR018184">
    <property type="entry name" value="Integrin_alpha_C_CS"/>
</dbReference>
<dbReference type="GO" id="GO:0007229">
    <property type="term" value="P:integrin-mediated signaling pathway"/>
    <property type="evidence" value="ECO:0007669"/>
    <property type="project" value="UniProtKB-KW"/>
</dbReference>
<dbReference type="InterPro" id="IPR013649">
    <property type="entry name" value="Integrin_alpha_Ig-like_1"/>
</dbReference>
<keyword evidence="4" id="KW-0732">Signal</keyword>
<feature type="repeat" description="FG-GAP" evidence="12">
    <location>
        <begin position="310"/>
        <end position="373"/>
    </location>
</feature>
<feature type="transmembrane region" description="Helical" evidence="13">
    <location>
        <begin position="28"/>
        <end position="46"/>
    </location>
</feature>
<evidence type="ECO:0000313" key="17">
    <source>
        <dbReference type="EMBL" id="CAH1799398.1"/>
    </source>
</evidence>
<proteinExistence type="inferred from homology"/>
<dbReference type="InterPro" id="IPR032695">
    <property type="entry name" value="Integrin_dom_sf"/>
</dbReference>
<evidence type="ECO:0000256" key="9">
    <source>
        <dbReference type="ARBA" id="ARBA00023136"/>
    </source>
</evidence>
<dbReference type="EMBL" id="CAIIXF020000011">
    <property type="protein sequence ID" value="CAH1799398.1"/>
    <property type="molecule type" value="Genomic_DNA"/>
</dbReference>
<dbReference type="Pfam" id="PF01839">
    <property type="entry name" value="FG-GAP"/>
    <property type="match status" value="2"/>
</dbReference>
<keyword evidence="10 13" id="KW-0675">Receptor</keyword>
<accession>A0A8S4Q694</accession>
<feature type="domain" description="Integrin alpha second immunoglobulin-like" evidence="15">
    <location>
        <begin position="642"/>
        <end position="780"/>
    </location>
</feature>
<evidence type="ECO:0000256" key="2">
    <source>
        <dbReference type="ARBA" id="ARBA00008054"/>
    </source>
</evidence>
<dbReference type="PROSITE" id="PS00242">
    <property type="entry name" value="INTEGRIN_ALPHA"/>
    <property type="match status" value="1"/>
</dbReference>
<dbReference type="PRINTS" id="PR01185">
    <property type="entry name" value="INTEGRINA"/>
</dbReference>
<dbReference type="Gene3D" id="2.60.40.1510">
    <property type="entry name" value="ntegrin, alpha v. Chain A, domain 3"/>
    <property type="match status" value="1"/>
</dbReference>
<dbReference type="Proteomes" id="UP000749559">
    <property type="component" value="Unassembled WGS sequence"/>
</dbReference>
<evidence type="ECO:0000256" key="5">
    <source>
        <dbReference type="ARBA" id="ARBA00022737"/>
    </source>
</evidence>
<feature type="domain" description="Integrin alpha first immunoglubulin-like" evidence="14">
    <location>
        <begin position="483"/>
        <end position="640"/>
    </location>
</feature>
<evidence type="ECO:0000259" key="16">
    <source>
        <dbReference type="Pfam" id="PF20806"/>
    </source>
</evidence>
<feature type="repeat" description="FG-GAP" evidence="12">
    <location>
        <begin position="374"/>
        <end position="432"/>
    </location>
</feature>
<keyword evidence="7 13" id="KW-1133">Transmembrane helix</keyword>
<dbReference type="Gene3D" id="1.20.5.930">
    <property type="entry name" value="Bicelle-embedded integrin alpha(iib) transmembrane segment"/>
    <property type="match status" value="1"/>
</dbReference>
<evidence type="ECO:0000256" key="6">
    <source>
        <dbReference type="ARBA" id="ARBA00022889"/>
    </source>
</evidence>
<dbReference type="SUPFAM" id="SSF69179">
    <property type="entry name" value="Integrin domains"/>
    <property type="match status" value="3"/>
</dbReference>
<dbReference type="Gene3D" id="2.60.40.1530">
    <property type="entry name" value="ntegrin, alpha v. Chain A, domain 4"/>
    <property type="match status" value="1"/>
</dbReference>
<dbReference type="InterPro" id="IPR048286">
    <property type="entry name" value="Integrin_alpha_Ig-like_3"/>
</dbReference>
<evidence type="ECO:0000256" key="10">
    <source>
        <dbReference type="ARBA" id="ARBA00023170"/>
    </source>
</evidence>
<dbReference type="PROSITE" id="PS51470">
    <property type="entry name" value="FG_GAP"/>
    <property type="match status" value="4"/>
</dbReference>
<dbReference type="InterPro" id="IPR013519">
    <property type="entry name" value="Int_alpha_beta-p"/>
</dbReference>
<evidence type="ECO:0008006" key="19">
    <source>
        <dbReference type="Google" id="ProtNLM"/>
    </source>
</evidence>
<evidence type="ECO:0000256" key="1">
    <source>
        <dbReference type="ARBA" id="ARBA00004479"/>
    </source>
</evidence>
<evidence type="ECO:0000256" key="13">
    <source>
        <dbReference type="RuleBase" id="RU003762"/>
    </source>
</evidence>
<keyword evidence="18" id="KW-1185">Reference proteome</keyword>
<dbReference type="AlphaFoldDB" id="A0A8S4Q694"/>
<dbReference type="Pfam" id="PF20805">
    <property type="entry name" value="Integrin_A_Ig_2"/>
    <property type="match status" value="1"/>
</dbReference>
<keyword evidence="11" id="KW-0325">Glycoprotein</keyword>
<evidence type="ECO:0000256" key="12">
    <source>
        <dbReference type="PROSITE-ProRule" id="PRU00803"/>
    </source>
</evidence>
<evidence type="ECO:0000256" key="8">
    <source>
        <dbReference type="ARBA" id="ARBA00023037"/>
    </source>
</evidence>
<comment type="caution">
    <text evidence="13">Lacks conserved residue(s) required for the propagation of feature annotation.</text>
</comment>
<dbReference type="PANTHER" id="PTHR23220">
    <property type="entry name" value="INTEGRIN ALPHA"/>
    <property type="match status" value="1"/>
</dbReference>
<sequence length="1058" mass="117249">MLKHKNNITLVYIISICWTHKRKMDASLFQVLTLCWIFCFLASDFYQVTTGFNIDLKQPMVYETRMSSYFGYAVSLHKNGNDAWLLIGAPRYRTDQDRISNGGSVFRCSPDRENYCEEISFDKTGNEQLTDYPKYSEEKSNQFMGATVYSSGVNGKIVACAPNYRRYDNESDYPVGICYTTSSNMRDFKKFSPCRGKWGTRGHCQAGISAVITPGYSLARLVMGAVGSYSWQGQVITQDLYWESDYSETDECTEENANINECNGTDYNSYMGYSMAFGEFTGGGTTDYVTGIPRGGGLKGQFAVYNQQLKLLAKITGDQIGSYFGASLAVSDFNDDGYDDIAVGAPLYTEDFGKLEETGRVYVYYQDDNHKFPSHSTLIGFTSGSRFGFSLAALSDINNDKFNDLAIGAPYDGGDRQGAVYIHLGSINGLKEEHSQVIYASYIDPGIKAFGWSLAGGLDMDGNLYPDVLVGAYANDSAVLLKTRPVINIQSNVTLEPDVVDLENKTCQLSTGEWVTCISVTTCVAYTGLGAPTSLKLDLNWNLDPETNVSRLMFYSGDERQTKMNVAVPLNDNVAWCRTTETFIKNNIRDKVTPISVDVNYSLGESILYTPVANSPGSSLIPILDNTIENTARGSAEILKNCGEDNICSPELVVSAHGLTVEHILGQNEPIELHVAVENIGENAFLALLTIELPPGTKYRRIYDVTADTPISCTPVEMEDMDIVSCDIGNPLPRNHKAELILSVVVVNVSIIEHLTFEVIANSSQAEESSDIRVLVDIPVDVVANIEIIGVSKPEQVVYNATQIKYTHPSVQKQIGPKVTHLFEVHNSGPSAISTTNVEILWPSQFEDGGHLLYLTELPKVIVGRGTCTVDTVNPEDIPVNKVDSVKSKFRRSVEVDASKLEEQSRYRLSCESTWCTRIVCDIQDMKQDTTALIQIHSHLWLASFTKDRLQSMTIISKAEALVVEMPYKIKPLVYSHDADSVSTYVSPSGFQPASKSVELWIIIVAAHVGILLLVILVVIFWKCGFFKRTRYPEYQGEIIPEQEKLNPDPEADINKNC</sequence>
<dbReference type="GO" id="GO:0098609">
    <property type="term" value="P:cell-cell adhesion"/>
    <property type="evidence" value="ECO:0007669"/>
    <property type="project" value="TreeGrafter"/>
</dbReference>
<dbReference type="GO" id="GO:0033627">
    <property type="term" value="P:cell adhesion mediated by integrin"/>
    <property type="evidence" value="ECO:0007669"/>
    <property type="project" value="TreeGrafter"/>
</dbReference>
<keyword evidence="8 13" id="KW-0401">Integrin</keyword>
<gene>
    <name evidence="17" type="ORF">OFUS_LOCUS23410</name>
</gene>
<dbReference type="InterPro" id="IPR048285">
    <property type="entry name" value="Integrin_alpha_Ig-like_2"/>
</dbReference>
<dbReference type="InterPro" id="IPR013517">
    <property type="entry name" value="FG-GAP"/>
</dbReference>
<evidence type="ECO:0000256" key="4">
    <source>
        <dbReference type="ARBA" id="ARBA00022729"/>
    </source>
</evidence>
<keyword evidence="9 13" id="KW-0472">Membrane</keyword>
<keyword evidence="6 13" id="KW-0130">Cell adhesion</keyword>
<organism evidence="17 18">
    <name type="scientific">Owenia fusiformis</name>
    <name type="common">Polychaete worm</name>
    <dbReference type="NCBI Taxonomy" id="6347"/>
    <lineage>
        <taxon>Eukaryota</taxon>
        <taxon>Metazoa</taxon>
        <taxon>Spiralia</taxon>
        <taxon>Lophotrochozoa</taxon>
        <taxon>Annelida</taxon>
        <taxon>Polychaeta</taxon>
        <taxon>Sedentaria</taxon>
        <taxon>Canalipalpata</taxon>
        <taxon>Sabellida</taxon>
        <taxon>Oweniida</taxon>
        <taxon>Oweniidae</taxon>
        <taxon>Owenia</taxon>
    </lineage>
</organism>
<comment type="caution">
    <text evidence="17">The sequence shown here is derived from an EMBL/GenBank/DDBJ whole genome shotgun (WGS) entry which is preliminary data.</text>
</comment>
<keyword evidence="3 13" id="KW-0812">Transmembrane</keyword>
<protein>
    <recommendedName>
        <fullName evidence="19">Integrin alpha-2 domain-containing protein</fullName>
    </recommendedName>
</protein>
<dbReference type="PANTHER" id="PTHR23220:SF133">
    <property type="entry name" value="INTEGRIN ALPHA-PS2"/>
    <property type="match status" value="1"/>
</dbReference>
<dbReference type="SMART" id="SM00191">
    <property type="entry name" value="Int_alpha"/>
    <property type="match status" value="5"/>
</dbReference>
<dbReference type="SUPFAM" id="SSF69318">
    <property type="entry name" value="Integrin alpha N-terminal domain"/>
    <property type="match status" value="1"/>
</dbReference>
<evidence type="ECO:0000256" key="11">
    <source>
        <dbReference type="ARBA" id="ARBA00023180"/>
    </source>
</evidence>
<keyword evidence="5" id="KW-0677">Repeat</keyword>
<comment type="similarity">
    <text evidence="2 13">Belongs to the integrin alpha chain family.</text>
</comment>
<dbReference type="OrthoDB" id="5317514at2759"/>
<evidence type="ECO:0000256" key="3">
    <source>
        <dbReference type="ARBA" id="ARBA00022692"/>
    </source>
</evidence>
<comment type="subcellular location">
    <subcellularLocation>
        <location evidence="1 13">Membrane</location>
        <topology evidence="1 13">Single-pass type I membrane protein</topology>
    </subcellularLocation>
</comment>
<feature type="domain" description="Integrin alpha third immunoglobulin-like" evidence="16">
    <location>
        <begin position="787"/>
        <end position="988"/>
    </location>
</feature>
<dbReference type="Gene3D" id="2.130.10.130">
    <property type="entry name" value="Integrin alpha, N-terminal"/>
    <property type="match status" value="1"/>
</dbReference>
<dbReference type="GO" id="GO:0007160">
    <property type="term" value="P:cell-matrix adhesion"/>
    <property type="evidence" value="ECO:0007669"/>
    <property type="project" value="TreeGrafter"/>
</dbReference>
<evidence type="ECO:0000259" key="14">
    <source>
        <dbReference type="Pfam" id="PF08441"/>
    </source>
</evidence>
<dbReference type="Pfam" id="PF20806">
    <property type="entry name" value="Integrin_A_Ig_3"/>
    <property type="match status" value="1"/>
</dbReference>
<dbReference type="GO" id="GO:0008305">
    <property type="term" value="C:integrin complex"/>
    <property type="evidence" value="ECO:0007669"/>
    <property type="project" value="InterPro"/>
</dbReference>
<feature type="repeat" description="FG-GAP" evidence="12">
    <location>
        <begin position="436"/>
        <end position="498"/>
    </location>
</feature>
<dbReference type="Pfam" id="PF08441">
    <property type="entry name" value="Integrin_A_Ig_1"/>
    <property type="match status" value="1"/>
</dbReference>
<dbReference type="InterPro" id="IPR028994">
    <property type="entry name" value="Integrin_alpha_N"/>
</dbReference>
<dbReference type="GO" id="GO:0009897">
    <property type="term" value="C:external side of plasma membrane"/>
    <property type="evidence" value="ECO:0007669"/>
    <property type="project" value="TreeGrafter"/>
</dbReference>
<evidence type="ECO:0000259" key="15">
    <source>
        <dbReference type="Pfam" id="PF20805"/>
    </source>
</evidence>
<dbReference type="GO" id="GO:0005178">
    <property type="term" value="F:integrin binding"/>
    <property type="evidence" value="ECO:0007669"/>
    <property type="project" value="TreeGrafter"/>
</dbReference>
<dbReference type="InterPro" id="IPR000413">
    <property type="entry name" value="Integrin_alpha"/>
</dbReference>
<reference evidence="17" key="1">
    <citation type="submission" date="2022-03" db="EMBL/GenBank/DDBJ databases">
        <authorList>
            <person name="Martin C."/>
        </authorList>
    </citation>
    <scope>NUCLEOTIDE SEQUENCE</scope>
</reference>
<name>A0A8S4Q694_OWEFU</name>
<dbReference type="Gene3D" id="2.60.40.1460">
    <property type="entry name" value="Integrin domains. Chain A, domain 2"/>
    <property type="match status" value="1"/>
</dbReference>
<feature type="repeat" description="FG-GAP" evidence="12">
    <location>
        <begin position="53"/>
        <end position="117"/>
    </location>
</feature>
<evidence type="ECO:0000256" key="7">
    <source>
        <dbReference type="ARBA" id="ARBA00022989"/>
    </source>
</evidence>